<dbReference type="GO" id="GO:0016758">
    <property type="term" value="F:hexosyltransferase activity"/>
    <property type="evidence" value="ECO:0007669"/>
    <property type="project" value="UniProtKB-ARBA"/>
</dbReference>
<dbReference type="CDD" id="cd03801">
    <property type="entry name" value="GT4_PimA-like"/>
    <property type="match status" value="1"/>
</dbReference>
<keyword evidence="3" id="KW-0808">Transferase</keyword>
<dbReference type="Pfam" id="PF00534">
    <property type="entry name" value="Glycos_transf_1"/>
    <property type="match status" value="1"/>
</dbReference>
<accession>Q10ZH1</accession>
<dbReference type="CAZy" id="GT4">
    <property type="family name" value="Glycosyltransferase Family 4"/>
</dbReference>
<protein>
    <submittedName>
        <fullName evidence="3">Glycosyl transferase, family 2</fullName>
    </submittedName>
</protein>
<dbReference type="HOGENOM" id="CLU_392279_0_0_3"/>
<dbReference type="OrthoDB" id="9787617at2"/>
<dbReference type="eggNOG" id="COG0438">
    <property type="taxonomic scope" value="Bacteria"/>
</dbReference>
<dbReference type="InterPro" id="IPR001296">
    <property type="entry name" value="Glyco_trans_1"/>
</dbReference>
<dbReference type="RefSeq" id="WP_011612698.1">
    <property type="nucleotide sequence ID" value="NC_008312.1"/>
</dbReference>
<dbReference type="CDD" id="cd00761">
    <property type="entry name" value="Glyco_tranf_GTA_type"/>
    <property type="match status" value="1"/>
</dbReference>
<name>Q10ZH1_TRIEI</name>
<feature type="domain" description="Glycosyltransferase 2-like" evidence="2">
    <location>
        <begin position="426"/>
        <end position="537"/>
    </location>
</feature>
<dbReference type="EMBL" id="CP000393">
    <property type="protein sequence ID" value="ABG52353.1"/>
    <property type="molecule type" value="Genomic_DNA"/>
</dbReference>
<gene>
    <name evidence="3" type="ordered locus">Tery_3238</name>
</gene>
<dbReference type="Gene3D" id="3.90.550.10">
    <property type="entry name" value="Spore Coat Polysaccharide Biosynthesis Protein SpsA, Chain A"/>
    <property type="match status" value="1"/>
</dbReference>
<evidence type="ECO:0000259" key="1">
    <source>
        <dbReference type="Pfam" id="PF00534"/>
    </source>
</evidence>
<organism evidence="3">
    <name type="scientific">Trichodesmium erythraeum (strain IMS101)</name>
    <dbReference type="NCBI Taxonomy" id="203124"/>
    <lineage>
        <taxon>Bacteria</taxon>
        <taxon>Bacillati</taxon>
        <taxon>Cyanobacteriota</taxon>
        <taxon>Cyanophyceae</taxon>
        <taxon>Oscillatoriophycideae</taxon>
        <taxon>Oscillatoriales</taxon>
        <taxon>Microcoleaceae</taxon>
        <taxon>Trichodesmium</taxon>
    </lineage>
</organism>
<dbReference type="PANTHER" id="PTHR22916">
    <property type="entry name" value="GLYCOSYLTRANSFERASE"/>
    <property type="match status" value="1"/>
</dbReference>
<sequence length="703" mass="80012">MNLELKDWELWVNEKLAQKPKNTPSLQGSVKPVLFILHDITSAGAQLFLVRLLEWIGQHEPTMSKEVLIDISRSDIGNYGEQGNFVLERVKKCGEVHFIDSNSGLPENIAAIRSGFYSLIYVNTCVLGALLDSIRKIPSPIIVHVHELKFWISNRLGMDNFNRLLKYDPRWIACSNAVQESLVNYCLVSPKKVDVIHGFIPSEKLLISQVKTPQQMRKELSISEDTFVIACCGTLDWRKGGDLIVPLLVILKKKLSPEKKFVCIWVGNWDSQLSQLEIEYTVEKAELENNIIFTGYQKSPLNYMSCADVFLLLSREDPFPLVMMEAGVCKLPVVGFDGSGGATEFVESEAGLLAPYLNLEVMAEKIAILYNNTSLRKEMGENAYRKVNELYNETVSAPKILQLIQSLVHKSSETTVTFKDFVPRVSVIVPNYNHAPYLRKRLDSVYSQTYTDFEVILLDDCSSDNSRDILASYKEEKPNTIFVPNESNSGSVFRQWEKGVSLARGEYIWIAESDDFASPDFLKQLVTVMDEHPEVGLAYSQSWLVDSQDVVSGDASCWTNDLDSQRWSQSFINDGRDEIVRFLIYKNTIPNASAVLIRRSALKKCGGVIEKSFRLCGDWLQWMKILSCSDVGFVSECLNYWRQNTSNARVKSAGTLEWTEGEQVLSYICGLLNLPEEQKDKILLSFIRRCWQWQREFIEKTYN</sequence>
<dbReference type="InterPro" id="IPR029044">
    <property type="entry name" value="Nucleotide-diphossugar_trans"/>
</dbReference>
<feature type="domain" description="Glycosyl transferase family 1" evidence="1">
    <location>
        <begin position="215"/>
        <end position="385"/>
    </location>
</feature>
<dbReference type="SUPFAM" id="SSF53756">
    <property type="entry name" value="UDP-Glycosyltransferase/glycogen phosphorylase"/>
    <property type="match status" value="1"/>
</dbReference>
<dbReference type="eggNOG" id="COG1216">
    <property type="taxonomic scope" value="Bacteria"/>
</dbReference>
<dbReference type="STRING" id="203124.Tery_3238"/>
<dbReference type="InterPro" id="IPR001173">
    <property type="entry name" value="Glyco_trans_2-like"/>
</dbReference>
<dbReference type="SUPFAM" id="SSF53448">
    <property type="entry name" value="Nucleotide-diphospho-sugar transferases"/>
    <property type="match status" value="1"/>
</dbReference>
<reference evidence="3" key="1">
    <citation type="submission" date="2006-06" db="EMBL/GenBank/DDBJ databases">
        <title>Complete sequence of Trichodesmium erythraeum IMS101.</title>
        <authorList>
            <consortium name="US DOE Joint Genome Institute"/>
            <person name="Copeland A."/>
            <person name="Lucas S."/>
            <person name="Lapidus A."/>
            <person name="Barry K."/>
            <person name="Detter J.C."/>
            <person name="Glavina del Rio T."/>
            <person name="Hammon N."/>
            <person name="Israni S."/>
            <person name="Dalin E."/>
            <person name="Tice H."/>
            <person name="Pitluck S."/>
            <person name="Kiss H."/>
            <person name="Munk A.C."/>
            <person name="Brettin T."/>
            <person name="Bruce D."/>
            <person name="Han C."/>
            <person name="Tapia R."/>
            <person name="Gilna P."/>
            <person name="Schmutz J."/>
            <person name="Larimer F."/>
            <person name="Land M."/>
            <person name="Hauser L."/>
            <person name="Kyrpides N."/>
            <person name="Kim E."/>
            <person name="Richardson P."/>
        </authorList>
    </citation>
    <scope>NUCLEOTIDE SEQUENCE [LARGE SCALE GENOMIC DNA]</scope>
    <source>
        <strain evidence="3">IMS101</strain>
    </source>
</reference>
<dbReference type="PANTHER" id="PTHR22916:SF3">
    <property type="entry name" value="UDP-GLCNAC:BETAGAL BETA-1,3-N-ACETYLGLUCOSAMINYLTRANSFERASE-LIKE PROTEIN 1"/>
    <property type="match status" value="1"/>
</dbReference>
<proteinExistence type="predicted"/>
<dbReference type="AlphaFoldDB" id="Q10ZH1"/>
<evidence type="ECO:0000313" key="3">
    <source>
        <dbReference type="EMBL" id="ABG52353.1"/>
    </source>
</evidence>
<dbReference type="Pfam" id="PF00535">
    <property type="entry name" value="Glycos_transf_2"/>
    <property type="match status" value="1"/>
</dbReference>
<dbReference type="Gene3D" id="3.40.50.2000">
    <property type="entry name" value="Glycogen Phosphorylase B"/>
    <property type="match status" value="2"/>
</dbReference>
<dbReference type="KEGG" id="ter:Tery_3238"/>
<evidence type="ECO:0000259" key="2">
    <source>
        <dbReference type="Pfam" id="PF00535"/>
    </source>
</evidence>
<dbReference type="CAZy" id="GT2">
    <property type="family name" value="Glycosyltransferase Family 2"/>
</dbReference>